<proteinExistence type="predicted"/>
<dbReference type="Proteomes" id="UP000553776">
    <property type="component" value="Unassembled WGS sequence"/>
</dbReference>
<gene>
    <name evidence="1" type="ORF">H7B90_13030</name>
</gene>
<evidence type="ECO:0000313" key="1">
    <source>
        <dbReference type="EMBL" id="MBB6692328.1"/>
    </source>
</evidence>
<dbReference type="InterPro" id="IPR006450">
    <property type="entry name" value="Phage_HK97_gp6-like"/>
</dbReference>
<protein>
    <submittedName>
        <fullName evidence="1">Phage gp6-like head-tail connector protein</fullName>
    </submittedName>
</protein>
<reference evidence="1 2" key="1">
    <citation type="submission" date="2020-08" db="EMBL/GenBank/DDBJ databases">
        <title>Cohnella phylogeny.</title>
        <authorList>
            <person name="Dunlap C."/>
        </authorList>
    </citation>
    <scope>NUCLEOTIDE SEQUENCE [LARGE SCALE GENOMIC DNA]</scope>
    <source>
        <strain evidence="1 2">DSM 25239</strain>
    </source>
</reference>
<keyword evidence="2" id="KW-1185">Reference proteome</keyword>
<dbReference type="InterPro" id="IPR021146">
    <property type="entry name" value="Phage_gp6-like_head-tail"/>
</dbReference>
<dbReference type="EMBL" id="JACJVR010000052">
    <property type="protein sequence ID" value="MBB6692328.1"/>
    <property type="molecule type" value="Genomic_DNA"/>
</dbReference>
<organism evidence="1 2">
    <name type="scientific">Cohnella xylanilytica</name>
    <dbReference type="NCBI Taxonomy" id="557555"/>
    <lineage>
        <taxon>Bacteria</taxon>
        <taxon>Bacillati</taxon>
        <taxon>Bacillota</taxon>
        <taxon>Bacilli</taxon>
        <taxon>Bacillales</taxon>
        <taxon>Paenibacillaceae</taxon>
        <taxon>Cohnella</taxon>
    </lineage>
</organism>
<accession>A0A841TZE3</accession>
<comment type="caution">
    <text evidence="1">The sequence shown here is derived from an EMBL/GenBank/DDBJ whole genome shotgun (WGS) entry which is preliminary data.</text>
</comment>
<dbReference type="AlphaFoldDB" id="A0A841TZE3"/>
<dbReference type="RefSeq" id="WP_185136322.1">
    <property type="nucleotide sequence ID" value="NZ_JACJVR010000052.1"/>
</dbReference>
<evidence type="ECO:0000313" key="2">
    <source>
        <dbReference type="Proteomes" id="UP000553776"/>
    </source>
</evidence>
<name>A0A841TZE3_9BACL</name>
<dbReference type="NCBIfam" id="TIGR01560">
    <property type="entry name" value="put_DNA_pack"/>
    <property type="match status" value="1"/>
</dbReference>
<dbReference type="Pfam" id="PF05135">
    <property type="entry name" value="Phage_connect_1"/>
    <property type="match status" value="1"/>
</dbReference>
<sequence>MLITLKEGREALRLDGTDNDNIIQALIDSIPSYLEVSTGRSWDTEPVHPLAQTIAKFILQLWYYEQGPDTERLKRTIDSLLVGLTAIGRTLE</sequence>
<dbReference type="CDD" id="cd08054">
    <property type="entry name" value="gp6"/>
    <property type="match status" value="1"/>
</dbReference>